<organism evidence="1 2">
    <name type="scientific">Wenzhouxiangella sediminis</name>
    <dbReference type="NCBI Taxonomy" id="1792836"/>
    <lineage>
        <taxon>Bacteria</taxon>
        <taxon>Pseudomonadati</taxon>
        <taxon>Pseudomonadota</taxon>
        <taxon>Gammaproteobacteria</taxon>
        <taxon>Chromatiales</taxon>
        <taxon>Wenzhouxiangellaceae</taxon>
        <taxon>Wenzhouxiangella</taxon>
    </lineage>
</organism>
<dbReference type="Proteomes" id="UP000260351">
    <property type="component" value="Unassembled WGS sequence"/>
</dbReference>
<name>A0A3E1K983_9GAMM</name>
<keyword evidence="2" id="KW-1185">Reference proteome</keyword>
<sequence>MLLLGVVLAMPAVAAEAPSFMRMKTGAEGEPKALQVGLARYRDDAGRTLDLVGAVHVADRDYFQDLDRRFEDYDVVLYELVGDPDGGERRPAGVGLNLVGLMQGGMKEAMGLAFQLEEIDYERDNFVHADMTAGEFSASMRDRDESWTGTFVQLWAASVLSQDAAAQQAQMLEVLFASDRQLAFKRLMAESMIDQARVLEVLAGEDGSVLITERNRKALSVLERELGDGARNLALFYGAGHLPDFHRRLTGELGFELEVVEWLDAWDLRGE</sequence>
<evidence type="ECO:0000313" key="1">
    <source>
        <dbReference type="EMBL" id="RFF30694.1"/>
    </source>
</evidence>
<evidence type="ECO:0008006" key="3">
    <source>
        <dbReference type="Google" id="ProtNLM"/>
    </source>
</evidence>
<dbReference type="EMBL" id="QUZK01000033">
    <property type="protein sequence ID" value="RFF30694.1"/>
    <property type="molecule type" value="Genomic_DNA"/>
</dbReference>
<reference evidence="1 2" key="1">
    <citation type="submission" date="2018-08" db="EMBL/GenBank/DDBJ databases">
        <title>Wenzhouxiangella salilacus sp. nov., a novel bacterium isolated from a saline lake in Xinjiang Province, China.</title>
        <authorList>
            <person name="Han S."/>
        </authorList>
    </citation>
    <scope>NUCLEOTIDE SEQUENCE [LARGE SCALE GENOMIC DNA]</scope>
    <source>
        <strain evidence="1 2">XDB06</strain>
    </source>
</reference>
<gene>
    <name evidence="1" type="ORF">DZC52_07115</name>
</gene>
<dbReference type="PANTHER" id="PTHR35757">
    <property type="entry name" value="THERMOSOME SUBUNIT GAMMA"/>
    <property type="match status" value="1"/>
</dbReference>
<dbReference type="PANTHER" id="PTHR35757:SF1">
    <property type="entry name" value="THERMOSOME SUBUNIT GAMMA"/>
    <property type="match status" value="1"/>
</dbReference>
<comment type="caution">
    <text evidence="1">The sequence shown here is derived from an EMBL/GenBank/DDBJ whole genome shotgun (WGS) entry which is preliminary data.</text>
</comment>
<proteinExistence type="predicted"/>
<accession>A0A3E1K983</accession>
<dbReference type="AlphaFoldDB" id="A0A3E1K983"/>
<protein>
    <recommendedName>
        <fullName evidence="3">TraB/GumN family protein</fullName>
    </recommendedName>
</protein>
<evidence type="ECO:0000313" key="2">
    <source>
        <dbReference type="Proteomes" id="UP000260351"/>
    </source>
</evidence>